<dbReference type="InterPro" id="IPR051120">
    <property type="entry name" value="ABC_AA/LPS_Transport"/>
</dbReference>
<evidence type="ECO:0000256" key="9">
    <source>
        <dbReference type="SAM" id="Phobius"/>
    </source>
</evidence>
<keyword evidence="3" id="KW-1003">Cell membrane</keyword>
<dbReference type="CDD" id="cd06581">
    <property type="entry name" value="TM_PBP1_LivM_like"/>
    <property type="match status" value="1"/>
</dbReference>
<evidence type="ECO:0000256" key="8">
    <source>
        <dbReference type="ARBA" id="ARBA00023136"/>
    </source>
</evidence>
<evidence type="ECO:0000256" key="2">
    <source>
        <dbReference type="ARBA" id="ARBA00022448"/>
    </source>
</evidence>
<comment type="subcellular location">
    <subcellularLocation>
        <location evidence="1">Cell membrane</location>
        <topology evidence="1">Multi-pass membrane protein</topology>
    </subcellularLocation>
</comment>
<feature type="transmembrane region" description="Helical" evidence="9">
    <location>
        <begin position="208"/>
        <end position="226"/>
    </location>
</feature>
<dbReference type="InterPro" id="IPR027417">
    <property type="entry name" value="P-loop_NTPase"/>
</dbReference>
<dbReference type="SMART" id="SM00382">
    <property type="entry name" value="AAA"/>
    <property type="match status" value="1"/>
</dbReference>
<dbReference type="OrthoDB" id="34082at2"/>
<dbReference type="GO" id="GO:0016887">
    <property type="term" value="F:ATP hydrolysis activity"/>
    <property type="evidence" value="ECO:0007669"/>
    <property type="project" value="InterPro"/>
</dbReference>
<evidence type="ECO:0000313" key="12">
    <source>
        <dbReference type="Proteomes" id="UP000321197"/>
    </source>
</evidence>
<dbReference type="InterPro" id="IPR001851">
    <property type="entry name" value="ABC_transp_permease"/>
</dbReference>
<comment type="caution">
    <text evidence="11">The sequence shown here is derived from an EMBL/GenBank/DDBJ whole genome shotgun (WGS) entry which is preliminary data.</text>
</comment>
<proteinExistence type="predicted"/>
<dbReference type="PANTHER" id="PTHR45772">
    <property type="entry name" value="CONSERVED COMPONENT OF ABC TRANSPORTER FOR NATURAL AMINO ACIDS-RELATED"/>
    <property type="match status" value="1"/>
</dbReference>
<keyword evidence="7 9" id="KW-1133">Transmembrane helix</keyword>
<dbReference type="InterPro" id="IPR032823">
    <property type="entry name" value="BCA_ABC_TP_C"/>
</dbReference>
<dbReference type="Pfam" id="PF02653">
    <property type="entry name" value="BPD_transp_2"/>
    <property type="match status" value="1"/>
</dbReference>
<evidence type="ECO:0000256" key="1">
    <source>
        <dbReference type="ARBA" id="ARBA00004651"/>
    </source>
</evidence>
<dbReference type="FunFam" id="3.40.50.300:FF:000421">
    <property type="entry name" value="Branched-chain amino acid ABC transporter ATP-binding protein"/>
    <property type="match status" value="1"/>
</dbReference>
<dbReference type="GO" id="GO:0005886">
    <property type="term" value="C:plasma membrane"/>
    <property type="evidence" value="ECO:0007669"/>
    <property type="project" value="UniProtKB-SubCell"/>
</dbReference>
<gene>
    <name evidence="11" type="ORF">MHY01S_12820</name>
</gene>
<dbReference type="Gene3D" id="3.40.50.300">
    <property type="entry name" value="P-loop containing nucleotide triphosphate hydrolases"/>
    <property type="match status" value="1"/>
</dbReference>
<keyword evidence="5" id="KW-0547">Nucleotide-binding</keyword>
<feature type="transmembrane region" description="Helical" evidence="9">
    <location>
        <begin position="111"/>
        <end position="131"/>
    </location>
</feature>
<evidence type="ECO:0000256" key="5">
    <source>
        <dbReference type="ARBA" id="ARBA00022741"/>
    </source>
</evidence>
<evidence type="ECO:0000256" key="4">
    <source>
        <dbReference type="ARBA" id="ARBA00022692"/>
    </source>
</evidence>
<dbReference type="RefSeq" id="WP_119341993.1">
    <property type="nucleotide sequence ID" value="NZ_BJXL01000032.1"/>
</dbReference>
<accession>A0A511R2A3</accession>
<keyword evidence="2" id="KW-0813">Transport</keyword>
<feature type="transmembrane region" description="Helical" evidence="9">
    <location>
        <begin position="290"/>
        <end position="312"/>
    </location>
</feature>
<keyword evidence="11" id="KW-0378">Hydrolase</keyword>
<dbReference type="PROSITE" id="PS50893">
    <property type="entry name" value="ABC_TRANSPORTER_2"/>
    <property type="match status" value="1"/>
</dbReference>
<reference evidence="11 12" key="1">
    <citation type="submission" date="2019-07" db="EMBL/GenBank/DDBJ databases">
        <title>Whole genome shotgun sequence of Meiothermus hypogaeus NBRC 106114.</title>
        <authorList>
            <person name="Hosoyama A."/>
            <person name="Uohara A."/>
            <person name="Ohji S."/>
            <person name="Ichikawa N."/>
        </authorList>
    </citation>
    <scope>NUCLEOTIDE SEQUENCE [LARGE SCALE GENOMIC DNA]</scope>
    <source>
        <strain evidence="11 12">NBRC 106114</strain>
    </source>
</reference>
<dbReference type="Proteomes" id="UP000321197">
    <property type="component" value="Unassembled WGS sequence"/>
</dbReference>
<sequence>MNLKLSPLTLAAVALVLLLPVLLPPTSFYLTVGNYIAFGALVALGLYLLTGLAGMTSFGQAAFMGLAAYTSALLTIGQGWNPWFTLPLGILMAVGGALVLGGITARLKGHYLPLSTIAWCMALYIAMGSWIDLTGGHTGLRGIPPISIFGYTLNDSRSFFYLAWFFVLVGAWTAWNLTNSRNGRAMRASKGDAIAAASFGVNPAVLKLQVFVLSAIYAGLAGWLYVHYQKFINPTPFSLEASIKYLIAAVAGGVGSIPGVILGSGLVTGLEEILKGLLPRIFGRTGNYEIIAYGLILVLILMFAPKGLWPFLERYLPKARPQNPSGSGLPTRLSTGQAGEVVLEVDNLTKRFGGLLAVNGMSFQLRRGEILALIGPNGAGKSTCFNMITSVYAPSEGAVRFKGQVVSGRMPYEVHRLGIARTFQHPHLFPEMSVLENAALGTYARTQRGLVASMFALQGSEEKAALAEAYRALERVGLAQIAHQKADGLAIGQLRLLEIARALASGPEVLLLDEPAAGLRAGEKRQFATLIRKLVNEGVTVLLVDHDMDLVMGLVDRVVVMHYGEKLAEGSPAEVQRNPKVIEAYLGEVA</sequence>
<dbReference type="InterPro" id="IPR043428">
    <property type="entry name" value="LivM-like"/>
</dbReference>
<dbReference type="InterPro" id="IPR003593">
    <property type="entry name" value="AAA+_ATPase"/>
</dbReference>
<evidence type="ECO:0000313" key="11">
    <source>
        <dbReference type="EMBL" id="GEM83116.1"/>
    </source>
</evidence>
<name>A0A511R2A3_9DEIN</name>
<feature type="transmembrane region" description="Helical" evidence="9">
    <location>
        <begin position="35"/>
        <end position="54"/>
    </location>
</feature>
<dbReference type="GO" id="GO:0005524">
    <property type="term" value="F:ATP binding"/>
    <property type="evidence" value="ECO:0007669"/>
    <property type="project" value="UniProtKB-KW"/>
</dbReference>
<dbReference type="InterPro" id="IPR003439">
    <property type="entry name" value="ABC_transporter-like_ATP-bd"/>
</dbReference>
<feature type="domain" description="ABC transporter" evidence="10">
    <location>
        <begin position="343"/>
        <end position="588"/>
    </location>
</feature>
<dbReference type="AlphaFoldDB" id="A0A511R2A3"/>
<evidence type="ECO:0000256" key="6">
    <source>
        <dbReference type="ARBA" id="ARBA00022840"/>
    </source>
</evidence>
<evidence type="ECO:0000256" key="7">
    <source>
        <dbReference type="ARBA" id="ARBA00022989"/>
    </source>
</evidence>
<dbReference type="PANTHER" id="PTHR45772:SF2">
    <property type="entry name" value="ABC TRANSPORTER ATP-BINDING PROTEIN"/>
    <property type="match status" value="1"/>
</dbReference>
<dbReference type="CDD" id="cd03219">
    <property type="entry name" value="ABC_Mj1267_LivG_branched"/>
    <property type="match status" value="1"/>
</dbReference>
<organism evidence="11 12">
    <name type="scientific">Meiothermus hypogaeus NBRC 106114</name>
    <dbReference type="NCBI Taxonomy" id="1227553"/>
    <lineage>
        <taxon>Bacteria</taxon>
        <taxon>Thermotogati</taxon>
        <taxon>Deinococcota</taxon>
        <taxon>Deinococci</taxon>
        <taxon>Thermales</taxon>
        <taxon>Thermaceae</taxon>
        <taxon>Meiothermus</taxon>
    </lineage>
</organism>
<feature type="transmembrane region" description="Helical" evidence="9">
    <location>
        <begin position="159"/>
        <end position="177"/>
    </location>
</feature>
<dbReference type="GO" id="GO:0015658">
    <property type="term" value="F:branched-chain amino acid transmembrane transporter activity"/>
    <property type="evidence" value="ECO:0007669"/>
    <property type="project" value="InterPro"/>
</dbReference>
<evidence type="ECO:0000259" key="10">
    <source>
        <dbReference type="PROSITE" id="PS50893"/>
    </source>
</evidence>
<protein>
    <submittedName>
        <fullName evidence="11">Metal-dependent hydrolase</fullName>
    </submittedName>
</protein>
<dbReference type="EMBL" id="BJXL01000032">
    <property type="protein sequence ID" value="GEM83116.1"/>
    <property type="molecule type" value="Genomic_DNA"/>
</dbReference>
<dbReference type="Pfam" id="PF00005">
    <property type="entry name" value="ABC_tran"/>
    <property type="match status" value="1"/>
</dbReference>
<keyword evidence="4 9" id="KW-0812">Transmembrane</keyword>
<feature type="transmembrane region" description="Helical" evidence="9">
    <location>
        <begin position="246"/>
        <end position="270"/>
    </location>
</feature>
<feature type="transmembrane region" description="Helical" evidence="9">
    <location>
        <begin position="86"/>
        <end position="104"/>
    </location>
</feature>
<keyword evidence="6" id="KW-0067">ATP-binding</keyword>
<dbReference type="Pfam" id="PF12399">
    <property type="entry name" value="BCA_ABC_TP_C"/>
    <property type="match status" value="1"/>
</dbReference>
<evidence type="ECO:0000256" key="3">
    <source>
        <dbReference type="ARBA" id="ARBA00022475"/>
    </source>
</evidence>
<keyword evidence="8 9" id="KW-0472">Membrane</keyword>
<dbReference type="SUPFAM" id="SSF52540">
    <property type="entry name" value="P-loop containing nucleoside triphosphate hydrolases"/>
    <property type="match status" value="1"/>
</dbReference>